<dbReference type="RefSeq" id="WP_310222845.1">
    <property type="nucleotide sequence ID" value="NZ_JAVDSB010000001.1"/>
</dbReference>
<evidence type="ECO:0000259" key="2">
    <source>
        <dbReference type="PROSITE" id="PS51272"/>
    </source>
</evidence>
<dbReference type="Pfam" id="PF00395">
    <property type="entry name" value="SLH"/>
    <property type="match status" value="1"/>
</dbReference>
<reference evidence="3 4" key="1">
    <citation type="submission" date="2023-07" db="EMBL/GenBank/DDBJ databases">
        <title>Sorghum-associated microbial communities from plants grown in Nebraska, USA.</title>
        <authorList>
            <person name="Schachtman D."/>
        </authorList>
    </citation>
    <scope>NUCLEOTIDE SEQUENCE [LARGE SCALE GENOMIC DNA]</scope>
    <source>
        <strain evidence="3 4">CC258</strain>
    </source>
</reference>
<dbReference type="InterPro" id="IPR001119">
    <property type="entry name" value="SLH_dom"/>
</dbReference>
<evidence type="ECO:0000256" key="1">
    <source>
        <dbReference type="SAM" id="SignalP"/>
    </source>
</evidence>
<dbReference type="EMBL" id="JAVDSB010000001">
    <property type="protein sequence ID" value="MDR6549123.1"/>
    <property type="molecule type" value="Genomic_DNA"/>
</dbReference>
<evidence type="ECO:0000313" key="3">
    <source>
        <dbReference type="EMBL" id="MDR6549123.1"/>
    </source>
</evidence>
<organism evidence="3 4">
    <name type="scientific">Paenibacillus qinlingensis</name>
    <dbReference type="NCBI Taxonomy" id="1837343"/>
    <lineage>
        <taxon>Bacteria</taxon>
        <taxon>Bacillati</taxon>
        <taxon>Bacillota</taxon>
        <taxon>Bacilli</taxon>
        <taxon>Bacillales</taxon>
        <taxon>Paenibacillaceae</taxon>
        <taxon>Paenibacillus</taxon>
    </lineage>
</organism>
<sequence>MKRHLTVLTSAVLAFTLLTSTAFAAEPVQGTTAPAVSVAASKTTADFKDLASLEAGLKTQIDALLALGYMDGKGDTFDIVGQMTRAEAAKLAAKVFKLAVDEKAVSTFTDVSAEDGAAAWAIPFIEAAKAKGLVDGVADGAFAPNEPVTIGQLAAILVRGFGKASEVKETDPWFNGYLEVAKGNGVDLGLDGAKKATRGDLVAAAYLAAKVVEQASKPAKASIKEVKQTGAKTISVVLNRDVDTAKATLALTRGTTSVATTATWADDKKTATLVLNDVKMMDGDYTVTLGGLDATAIDKATGTLKGAAEKVVKLEFVNSGDTIAKSPKVRVEVKPTNQFGETATFSSANYTVYATTTQAATVAKTDDGKLYVQLNTSDAGLISNASQISVNIYDNMEHLSATKTFTVGVQPLLSKVELGTVTYKNNKTALSVAGDTAVIALTQYDQYGTIITKDSGSVVPPMVSIAPYESKLKAEITDDNLDGVDDVVVKADAKVEIGGDYTVQVFGGNTTATAKLTTKATAMANKVELVQPGDTWAAGDSNKYIEIVAYDAEGNKLTADDIAQNAKDGRFTVSVGGNVVTGESGDVPAVMLDAKRLIVIDGPNKGKIYIKKLEGKGIANIFIALIGIGLNSQAQLTLPVSDARYPVGLRVATNLASKAVNTADNNGKLQIVDQYGSTITGFATTQSGNRIDLIENGRSVTYDVYATVMPSSDYIGTYSGDLTLAPGSQELAIGAFSDKEFKFTPVGAAKNATVTAKFQLRKRDFSGAILGNVLDEAVSTKSMKFQVLDPVTEKLTYSLNGARDLFSTLDNDLTKNIPAATVVDSSILGISLSLSAKDAGANEVKVPNTIVSVVSDTYSTANLQVSGGKVYVLGNKAGTANITAIYTTPKGETDFVRSTVTVKSDAIAIQSISSSSSKTFKQSDANGQLAWFIMGDVAVKDQYGDEFKNANLALFRNVAPVIYMVNDVSPGLTVTLSNSTEGVNNQVDVIYDGGVSGGSFTMTAVTANGKSTTTRVIISN</sequence>
<accession>A0ABU1NNS2</accession>
<dbReference type="Proteomes" id="UP001267290">
    <property type="component" value="Unassembled WGS sequence"/>
</dbReference>
<feature type="chain" id="PRO_5045095658" description="SLH domain-containing protein" evidence="1">
    <location>
        <begin position="25"/>
        <end position="1020"/>
    </location>
</feature>
<comment type="caution">
    <text evidence="3">The sequence shown here is derived from an EMBL/GenBank/DDBJ whole genome shotgun (WGS) entry which is preliminary data.</text>
</comment>
<feature type="domain" description="SLH" evidence="2">
    <location>
        <begin position="108"/>
        <end position="171"/>
    </location>
</feature>
<name>A0ABU1NNS2_9BACL</name>
<proteinExistence type="predicted"/>
<dbReference type="PROSITE" id="PS51272">
    <property type="entry name" value="SLH"/>
    <property type="match status" value="2"/>
</dbReference>
<gene>
    <name evidence="3" type="ORF">J2736_000306</name>
</gene>
<feature type="signal peptide" evidence="1">
    <location>
        <begin position="1"/>
        <end position="24"/>
    </location>
</feature>
<protein>
    <recommendedName>
        <fullName evidence="2">SLH domain-containing protein</fullName>
    </recommendedName>
</protein>
<keyword evidence="1" id="KW-0732">Signal</keyword>
<feature type="domain" description="SLH" evidence="2">
    <location>
        <begin position="44"/>
        <end position="106"/>
    </location>
</feature>
<keyword evidence="4" id="KW-1185">Reference proteome</keyword>
<evidence type="ECO:0000313" key="4">
    <source>
        <dbReference type="Proteomes" id="UP001267290"/>
    </source>
</evidence>